<reference evidence="2 3" key="1">
    <citation type="submission" date="2016-11" db="EMBL/GenBank/DDBJ databases">
        <authorList>
            <person name="Jaros S."/>
            <person name="Januszkiewicz K."/>
            <person name="Wedrychowicz H."/>
        </authorList>
    </citation>
    <scope>NUCLEOTIDE SEQUENCE [LARGE SCALE GENOMIC DNA]</scope>
    <source>
        <strain evidence="2 3">DSM 21986</strain>
    </source>
</reference>
<dbReference type="EC" id="2.7.1.170" evidence="1"/>
<dbReference type="UniPathway" id="UPA00544"/>
<evidence type="ECO:0000313" key="2">
    <source>
        <dbReference type="EMBL" id="SHE90796.1"/>
    </source>
</evidence>
<evidence type="ECO:0000313" key="3">
    <source>
        <dbReference type="Proteomes" id="UP000184041"/>
    </source>
</evidence>
<dbReference type="NCBIfam" id="NF007148">
    <property type="entry name" value="PRK09585.3-2"/>
    <property type="match status" value="1"/>
</dbReference>
<feature type="binding site" evidence="1">
    <location>
        <begin position="21"/>
        <end position="28"/>
    </location>
    <ligand>
        <name>ATP</name>
        <dbReference type="ChEBI" id="CHEBI:30616"/>
    </ligand>
</feature>
<dbReference type="GO" id="GO:0006040">
    <property type="term" value="P:amino sugar metabolic process"/>
    <property type="evidence" value="ECO:0007669"/>
    <property type="project" value="InterPro"/>
</dbReference>
<dbReference type="Gene3D" id="3.30.420.40">
    <property type="match status" value="2"/>
</dbReference>
<proteinExistence type="inferred from homology"/>
<dbReference type="PANTHER" id="PTHR30605">
    <property type="entry name" value="ANHYDRO-N-ACETYLMURAMIC ACID KINASE"/>
    <property type="match status" value="1"/>
</dbReference>
<keyword evidence="1" id="KW-0547">Nucleotide-binding</keyword>
<accession>A0A1M4XBX2</accession>
<dbReference type="RefSeq" id="WP_211483094.1">
    <property type="nucleotide sequence ID" value="NZ_FQUS01000004.1"/>
</dbReference>
<comment type="pathway">
    <text evidence="1">Cell wall biogenesis; peptidoglycan recycling.</text>
</comment>
<dbReference type="InterPro" id="IPR043129">
    <property type="entry name" value="ATPase_NBD"/>
</dbReference>
<dbReference type="PANTHER" id="PTHR30605:SF0">
    <property type="entry name" value="ANHYDRO-N-ACETYLMURAMIC ACID KINASE"/>
    <property type="match status" value="1"/>
</dbReference>
<dbReference type="Pfam" id="PF03702">
    <property type="entry name" value="AnmK"/>
    <property type="match status" value="1"/>
</dbReference>
<keyword evidence="1" id="KW-0119">Carbohydrate metabolism</keyword>
<sequence length="396" mass="42494">MTSLTTVAQKEVKLVLGLMSGTSMDGLDLALCRITGSGVDTGLELLEFSTQSYSRGLQEKLKEIVSVPQCRLEDVCLMNSYLADYTGDTILETLKEWGRGPDEIDCIASHGQTVYHAPVSKHRKPGFPHATLQIGDGDHLAHRTGILTLSDFRQKHTAAGGEGAPMAALVDRLLFGHPEKDRLLLNIGGIANFTYLPAACTGGEPVSGDTGPGNTLLDKTARRLFGKPFDEEGKAARRGSVNQPLLKALKADPYFDLDLPKTTGPELFNGAYVHRARQASGVKDIRPEDLLATLTTFTAETISDAVKEVVPPSPALEVLVSGGGIHNAYLMETLKRSLTGATFVAFGETYFNADAKEAACFAVLANETLSGEGFSVDPYANRGQQMIHLGKISFPD</sequence>
<comment type="similarity">
    <text evidence="1">Belongs to the anhydro-N-acetylmuramic acid kinase family.</text>
</comment>
<dbReference type="GO" id="GO:0097175">
    <property type="term" value="P:1,6-anhydro-N-acetyl-beta-muramic acid catabolic process"/>
    <property type="evidence" value="ECO:0007669"/>
    <property type="project" value="UniProtKB-UniRule"/>
</dbReference>
<protein>
    <recommendedName>
        <fullName evidence="1">Anhydro-N-acetylmuramic acid kinase</fullName>
        <ecNumber evidence="1">2.7.1.170</ecNumber>
    </recommendedName>
    <alternativeName>
        <fullName evidence="1">AnhMurNAc kinase</fullName>
    </alternativeName>
</protein>
<dbReference type="GO" id="GO:0005524">
    <property type="term" value="F:ATP binding"/>
    <property type="evidence" value="ECO:0007669"/>
    <property type="project" value="UniProtKB-UniRule"/>
</dbReference>
<dbReference type="UniPathway" id="UPA00343"/>
<keyword evidence="1 2" id="KW-0418">Kinase</keyword>
<comment type="pathway">
    <text evidence="1">Amino-sugar metabolism; 1,6-anhydro-N-acetylmuramate degradation.</text>
</comment>
<comment type="function">
    <text evidence="1">Catalyzes the specific phosphorylation of 1,6-anhydro-N-acetylmuramic acid (anhMurNAc) with the simultaneous cleavage of the 1,6-anhydro ring, generating MurNAc-6-P. Is required for the utilization of anhMurNAc either imported from the medium or derived from its own cell wall murein, and thus plays a role in cell wall recycling.</text>
</comment>
<dbReference type="SUPFAM" id="SSF53067">
    <property type="entry name" value="Actin-like ATPase domain"/>
    <property type="match status" value="1"/>
</dbReference>
<dbReference type="GO" id="GO:0009254">
    <property type="term" value="P:peptidoglycan turnover"/>
    <property type="evidence" value="ECO:0007669"/>
    <property type="project" value="UniProtKB-UniRule"/>
</dbReference>
<dbReference type="EMBL" id="FQUS01000004">
    <property type="protein sequence ID" value="SHE90796.1"/>
    <property type="molecule type" value="Genomic_DNA"/>
</dbReference>
<dbReference type="Proteomes" id="UP000184041">
    <property type="component" value="Unassembled WGS sequence"/>
</dbReference>
<dbReference type="GO" id="GO:0016301">
    <property type="term" value="F:kinase activity"/>
    <property type="evidence" value="ECO:0007669"/>
    <property type="project" value="UniProtKB-KW"/>
</dbReference>
<dbReference type="CDD" id="cd24050">
    <property type="entry name" value="ASKHA_NBD_ANMK"/>
    <property type="match status" value="1"/>
</dbReference>
<gene>
    <name evidence="1" type="primary">anmK</name>
    <name evidence="2" type="ORF">SAMN05443144_10481</name>
</gene>
<comment type="catalytic activity">
    <reaction evidence="1">
        <text>1,6-anhydro-N-acetyl-beta-muramate + ATP + H2O = N-acetyl-D-muramate 6-phosphate + ADP + H(+)</text>
        <dbReference type="Rhea" id="RHEA:24952"/>
        <dbReference type="ChEBI" id="CHEBI:15377"/>
        <dbReference type="ChEBI" id="CHEBI:15378"/>
        <dbReference type="ChEBI" id="CHEBI:30616"/>
        <dbReference type="ChEBI" id="CHEBI:58690"/>
        <dbReference type="ChEBI" id="CHEBI:58722"/>
        <dbReference type="ChEBI" id="CHEBI:456216"/>
        <dbReference type="EC" id="2.7.1.170"/>
    </reaction>
</comment>
<dbReference type="AlphaFoldDB" id="A0A1M4XBX2"/>
<dbReference type="InterPro" id="IPR005338">
    <property type="entry name" value="Anhydro_N_Ac-Mur_kinase"/>
</dbReference>
<keyword evidence="1" id="KW-0067">ATP-binding</keyword>
<dbReference type="STRING" id="1194090.SAMN05443144_10481"/>
<keyword evidence="1" id="KW-0808">Transferase</keyword>
<name>A0A1M4XBX2_9BACT</name>
<evidence type="ECO:0000256" key="1">
    <source>
        <dbReference type="HAMAP-Rule" id="MF_01270"/>
    </source>
</evidence>
<dbReference type="GO" id="GO:0016773">
    <property type="term" value="F:phosphotransferase activity, alcohol group as acceptor"/>
    <property type="evidence" value="ECO:0007669"/>
    <property type="project" value="UniProtKB-UniRule"/>
</dbReference>
<organism evidence="2 3">
    <name type="scientific">Fodinibius roseus</name>
    <dbReference type="NCBI Taxonomy" id="1194090"/>
    <lineage>
        <taxon>Bacteria</taxon>
        <taxon>Pseudomonadati</taxon>
        <taxon>Balneolota</taxon>
        <taxon>Balneolia</taxon>
        <taxon>Balneolales</taxon>
        <taxon>Balneolaceae</taxon>
        <taxon>Fodinibius</taxon>
    </lineage>
</organism>
<keyword evidence="3" id="KW-1185">Reference proteome</keyword>
<dbReference type="HAMAP" id="MF_01270">
    <property type="entry name" value="AnhMurNAc_kinase"/>
    <property type="match status" value="1"/>
</dbReference>